<proteinExistence type="predicted"/>
<keyword evidence="1" id="KW-1185">Reference proteome</keyword>
<organism evidence="1 2">
    <name type="scientific">Plectus sambesii</name>
    <dbReference type="NCBI Taxonomy" id="2011161"/>
    <lineage>
        <taxon>Eukaryota</taxon>
        <taxon>Metazoa</taxon>
        <taxon>Ecdysozoa</taxon>
        <taxon>Nematoda</taxon>
        <taxon>Chromadorea</taxon>
        <taxon>Plectida</taxon>
        <taxon>Plectina</taxon>
        <taxon>Plectoidea</taxon>
        <taxon>Plectidae</taxon>
        <taxon>Plectus</taxon>
    </lineage>
</organism>
<evidence type="ECO:0000313" key="2">
    <source>
        <dbReference type="WBParaSite" id="PSAMB.scaffold592size46416.g7155.t1"/>
    </source>
</evidence>
<dbReference type="WBParaSite" id="PSAMB.scaffold592size46416.g7155.t1">
    <property type="protein sequence ID" value="PSAMB.scaffold592size46416.g7155.t1"/>
    <property type="gene ID" value="PSAMB.scaffold592size46416.g7155"/>
</dbReference>
<protein>
    <submittedName>
        <fullName evidence="2">Uncharacterized protein</fullName>
    </submittedName>
</protein>
<dbReference type="Proteomes" id="UP000887566">
    <property type="component" value="Unplaced"/>
</dbReference>
<evidence type="ECO:0000313" key="1">
    <source>
        <dbReference type="Proteomes" id="UP000887566"/>
    </source>
</evidence>
<sequence>MRPILWNFVTGTQRTLTINEKAEAVVQYTALVVNRHEDFHDLDYPVHQPILLVDLHAVLEKEFHESPIVLKS</sequence>
<name>A0A914X051_9BILA</name>
<dbReference type="AlphaFoldDB" id="A0A914X051"/>
<accession>A0A914X051</accession>
<reference evidence="2" key="1">
    <citation type="submission" date="2022-11" db="UniProtKB">
        <authorList>
            <consortium name="WormBaseParasite"/>
        </authorList>
    </citation>
    <scope>IDENTIFICATION</scope>
</reference>